<accession>A0AAN6I1U2</accession>
<reference evidence="3" key="1">
    <citation type="journal article" date="2021" name="G3 (Bethesda)">
        <title>Genomic diversity, chromosomal rearrangements, and interspecies hybridization in the ogataea polymorpha species complex.</title>
        <authorList>
            <person name="Hanson S.J."/>
            <person name="Cinneide E.O."/>
            <person name="Salzberg L.I."/>
            <person name="Wolfe K.H."/>
            <person name="McGowan J."/>
            <person name="Fitzpatrick D.A."/>
            <person name="Matlin K."/>
        </authorList>
    </citation>
    <scope>NUCLEOTIDE SEQUENCE</scope>
    <source>
        <strain evidence="3">83-405-1</strain>
    </source>
</reference>
<proteinExistence type="predicted"/>
<feature type="compositionally biased region" description="Polar residues" evidence="1">
    <location>
        <begin position="180"/>
        <end position="197"/>
    </location>
</feature>
<feature type="compositionally biased region" description="Polar residues" evidence="1">
    <location>
        <begin position="576"/>
        <end position="593"/>
    </location>
</feature>
<feature type="compositionally biased region" description="Basic and acidic residues" evidence="1">
    <location>
        <begin position="255"/>
        <end position="279"/>
    </location>
</feature>
<feature type="compositionally biased region" description="Low complexity" evidence="1">
    <location>
        <begin position="628"/>
        <end position="639"/>
    </location>
</feature>
<gene>
    <name evidence="3" type="ORF">KL933_001781</name>
</gene>
<dbReference type="InterPro" id="IPR014805">
    <property type="entry name" value="SKG6/TOS2-like"/>
</dbReference>
<organism evidence="3 4">
    <name type="scientific">Ogataea haglerorum</name>
    <dbReference type="NCBI Taxonomy" id="1937702"/>
    <lineage>
        <taxon>Eukaryota</taxon>
        <taxon>Fungi</taxon>
        <taxon>Dikarya</taxon>
        <taxon>Ascomycota</taxon>
        <taxon>Saccharomycotina</taxon>
        <taxon>Pichiomycetes</taxon>
        <taxon>Pichiales</taxon>
        <taxon>Pichiaceae</taxon>
        <taxon>Ogataea</taxon>
    </lineage>
</organism>
<feature type="compositionally biased region" description="Polar residues" evidence="1">
    <location>
        <begin position="222"/>
        <end position="241"/>
    </location>
</feature>
<evidence type="ECO:0000313" key="3">
    <source>
        <dbReference type="EMBL" id="KAG7728548.1"/>
    </source>
</evidence>
<name>A0AAN6I1U2_9ASCO</name>
<dbReference type="Proteomes" id="UP000738402">
    <property type="component" value="Unassembled WGS sequence"/>
</dbReference>
<evidence type="ECO:0000256" key="1">
    <source>
        <dbReference type="SAM" id="MobiDB-lite"/>
    </source>
</evidence>
<sequence>MNIMLIKKDKCSKGTQYCQTSNDVSSTTIVLAVVIPVAVVAMVVAFFIWRAWKRNKKEALEDNDPDFYGENTVLPDYPIKEEIFAGRNASENPFDASNTRFPQAALDEKEQSFNNKAGSYYNTSQLSLGTDNMLGTPRAHVESFVLPRVDDSTSKHSLDQLSRQLGGVYPGYKVPESVRLSSNNHSRKSLFSENSGDLTGFERSTEDLGRTLGPHSSDRSPETPQKSSTVYSQPDNTCSPPTSGPPGDPEESDDDKFYETTDPGHRMSSDAGDSHKYSFDDTDASVVHRHSHELDANIQPLDIEPDHENPDQFASDYVPESLPGEKYTNKPENEIVSSSSMSKALPEPENGEVPDLNEALVEEQIPISPEEEEQINRMKSVYKVYFSRENSLKSKKSNHMFFEDQDMPPLPQLPQNQEQDMPHEPAYVTEPGHENVSAPQKGAEADFNHSASNGRPELRLDTSVNDHRASYSSSVYLDNGAVPVQQHGHPFYPHQHIQNILNQQQSQAHYFRQTAAQQRKPQHYPVKQKLENLPSPHELNNRNSALETFTQFEKQRKYTGKKGQSPVVMQQNFSPIENTQWGPSQTNSSQPSPHQIRDSISMFNPVDINYKKTYKPSGTLAEQVRKVSPSARSFSPTSSGFAYDDQMPRPMTRVGSETLIPKSGSQTDLRKYVDNANL</sequence>
<dbReference type="AlphaFoldDB" id="A0AAN6I1U2"/>
<evidence type="ECO:0000256" key="2">
    <source>
        <dbReference type="SAM" id="Phobius"/>
    </source>
</evidence>
<feature type="region of interest" description="Disordered" evidence="1">
    <location>
        <begin position="296"/>
        <end position="353"/>
    </location>
</feature>
<protein>
    <submittedName>
        <fullName evidence="3">Uncharacterized protein</fullName>
    </submittedName>
</protein>
<dbReference type="EMBL" id="JAHLUH010000004">
    <property type="protein sequence ID" value="KAG7728548.1"/>
    <property type="molecule type" value="Genomic_DNA"/>
</dbReference>
<feature type="transmembrane region" description="Helical" evidence="2">
    <location>
        <begin position="29"/>
        <end position="49"/>
    </location>
</feature>
<keyword evidence="2" id="KW-1133">Transmembrane helix</keyword>
<keyword evidence="2" id="KW-0472">Membrane</keyword>
<dbReference type="Pfam" id="PF08693">
    <property type="entry name" value="SKG6"/>
    <property type="match status" value="1"/>
</dbReference>
<evidence type="ECO:0000313" key="4">
    <source>
        <dbReference type="Proteomes" id="UP000738402"/>
    </source>
</evidence>
<feature type="region of interest" description="Disordered" evidence="1">
    <location>
        <begin position="180"/>
        <end position="279"/>
    </location>
</feature>
<feature type="region of interest" description="Disordered" evidence="1">
    <location>
        <begin position="627"/>
        <end position="668"/>
    </location>
</feature>
<feature type="region of interest" description="Disordered" evidence="1">
    <location>
        <begin position="405"/>
        <end position="459"/>
    </location>
</feature>
<comment type="caution">
    <text evidence="3">The sequence shown here is derived from an EMBL/GenBank/DDBJ whole genome shotgun (WGS) entry which is preliminary data.</text>
</comment>
<feature type="region of interest" description="Disordered" evidence="1">
    <location>
        <begin position="576"/>
        <end position="598"/>
    </location>
</feature>
<keyword evidence="2" id="KW-0812">Transmembrane</keyword>